<proteinExistence type="predicted"/>
<evidence type="ECO:0000313" key="1">
    <source>
        <dbReference type="EMBL" id="RVT90323.1"/>
    </source>
</evidence>
<comment type="caution">
    <text evidence="1">The sequence shown here is derived from an EMBL/GenBank/DDBJ whole genome shotgun (WGS) entry which is preliminary data.</text>
</comment>
<organism evidence="1 2">
    <name type="scientific">Sphingomonas crocodyli</name>
    <dbReference type="NCBI Taxonomy" id="1979270"/>
    <lineage>
        <taxon>Bacteria</taxon>
        <taxon>Pseudomonadati</taxon>
        <taxon>Pseudomonadota</taxon>
        <taxon>Alphaproteobacteria</taxon>
        <taxon>Sphingomonadales</taxon>
        <taxon>Sphingomonadaceae</taxon>
        <taxon>Sphingomonas</taxon>
    </lineage>
</organism>
<gene>
    <name evidence="1" type="ORF">EOD43_18820</name>
</gene>
<sequence>MKVMTSFTFLVPDKDAARFDRLAEGQGGRSALLRRLVLDAVGEGAVAAPLAVSRSLRADQRLEILLTSDEVAAVEAMAARRGMKRSGWLVSLVRRRLHCSPEPAAPDGKALEAIRSELRRIGVSVSHIAEAIQAGEKLPTDVHTSLDALRCEIRSAVNAVGAARRGDLAYWDTPE</sequence>
<evidence type="ECO:0000313" key="2">
    <source>
        <dbReference type="Proteomes" id="UP000282971"/>
    </source>
</evidence>
<dbReference type="EMBL" id="SACN01000003">
    <property type="protein sequence ID" value="RVT90323.1"/>
    <property type="molecule type" value="Genomic_DNA"/>
</dbReference>
<reference evidence="1 2" key="1">
    <citation type="submission" date="2019-01" db="EMBL/GenBank/DDBJ databases">
        <authorList>
            <person name="Chen W.-M."/>
        </authorList>
    </citation>
    <scope>NUCLEOTIDE SEQUENCE [LARGE SCALE GENOMIC DNA]</scope>
    <source>
        <strain evidence="1 2">CCP-7</strain>
    </source>
</reference>
<dbReference type="RefSeq" id="WP_127745580.1">
    <property type="nucleotide sequence ID" value="NZ_SACN01000003.1"/>
</dbReference>
<protein>
    <submittedName>
        <fullName evidence="1">Mobilization protein</fullName>
    </submittedName>
</protein>
<dbReference type="OrthoDB" id="7838543at2"/>
<dbReference type="Proteomes" id="UP000282971">
    <property type="component" value="Unassembled WGS sequence"/>
</dbReference>
<keyword evidence="2" id="KW-1185">Reference proteome</keyword>
<name>A0A437LYB1_9SPHN</name>
<dbReference type="AlphaFoldDB" id="A0A437LYB1"/>
<accession>A0A437LYB1</accession>